<keyword evidence="5" id="KW-1185">Reference proteome</keyword>
<proteinExistence type="predicted"/>
<keyword evidence="2" id="KW-0732">Signal</keyword>
<evidence type="ECO:0000256" key="1">
    <source>
        <dbReference type="SAM" id="Phobius"/>
    </source>
</evidence>
<feature type="chain" id="PRO_5035687183" evidence="2">
    <location>
        <begin position="17"/>
        <end position="123"/>
    </location>
</feature>
<keyword evidence="1" id="KW-1133">Transmembrane helix</keyword>
<dbReference type="Proteomes" id="UP000663852">
    <property type="component" value="Unassembled WGS sequence"/>
</dbReference>
<dbReference type="Proteomes" id="UP000663828">
    <property type="component" value="Unassembled WGS sequence"/>
</dbReference>
<sequence length="123" mass="14314">MFAVFTLLLSFHFSIAFDPRLRRFLNSEVHNRMNVLEQAHSTHRNETDWMRTIFLAIAIGFGLILLLVFLTIVYCNRTFRFVAFTSDYTTFTEISSTSSTSLYAQSTYPYSTVYPSQLPVLKF</sequence>
<reference evidence="3" key="1">
    <citation type="submission" date="2021-02" db="EMBL/GenBank/DDBJ databases">
        <authorList>
            <person name="Nowell W R."/>
        </authorList>
    </citation>
    <scope>NUCLEOTIDE SEQUENCE</scope>
</reference>
<feature type="transmembrane region" description="Helical" evidence="1">
    <location>
        <begin position="53"/>
        <end position="75"/>
    </location>
</feature>
<protein>
    <submittedName>
        <fullName evidence="3">Uncharacterized protein</fullName>
    </submittedName>
</protein>
<name>A0A815JN52_ADIRI</name>
<comment type="caution">
    <text evidence="3">The sequence shown here is derived from an EMBL/GenBank/DDBJ whole genome shotgun (WGS) entry which is preliminary data.</text>
</comment>
<gene>
    <name evidence="4" type="ORF">EDS130_LOCUS37935</name>
    <name evidence="3" type="ORF">XAT740_LOCUS33263</name>
</gene>
<evidence type="ECO:0000313" key="4">
    <source>
        <dbReference type="EMBL" id="CAF1427002.1"/>
    </source>
</evidence>
<evidence type="ECO:0000256" key="2">
    <source>
        <dbReference type="SAM" id="SignalP"/>
    </source>
</evidence>
<feature type="signal peptide" evidence="2">
    <location>
        <begin position="1"/>
        <end position="16"/>
    </location>
</feature>
<accession>A0A815JN52</accession>
<keyword evidence="1" id="KW-0812">Transmembrane</keyword>
<dbReference type="AlphaFoldDB" id="A0A815JN52"/>
<dbReference type="EMBL" id="CAJNOJ010000384">
    <property type="protein sequence ID" value="CAF1427002.1"/>
    <property type="molecule type" value="Genomic_DNA"/>
</dbReference>
<organism evidence="3 5">
    <name type="scientific">Adineta ricciae</name>
    <name type="common">Rotifer</name>
    <dbReference type="NCBI Taxonomy" id="249248"/>
    <lineage>
        <taxon>Eukaryota</taxon>
        <taxon>Metazoa</taxon>
        <taxon>Spiralia</taxon>
        <taxon>Gnathifera</taxon>
        <taxon>Rotifera</taxon>
        <taxon>Eurotatoria</taxon>
        <taxon>Bdelloidea</taxon>
        <taxon>Adinetida</taxon>
        <taxon>Adinetidae</taxon>
        <taxon>Adineta</taxon>
    </lineage>
</organism>
<evidence type="ECO:0000313" key="5">
    <source>
        <dbReference type="Proteomes" id="UP000663828"/>
    </source>
</evidence>
<dbReference type="EMBL" id="CAJNOR010003165">
    <property type="protein sequence ID" value="CAF1384585.1"/>
    <property type="molecule type" value="Genomic_DNA"/>
</dbReference>
<keyword evidence="1" id="KW-0472">Membrane</keyword>
<evidence type="ECO:0000313" key="3">
    <source>
        <dbReference type="EMBL" id="CAF1384585.1"/>
    </source>
</evidence>